<dbReference type="GO" id="GO:0003677">
    <property type="term" value="F:DNA binding"/>
    <property type="evidence" value="ECO:0007669"/>
    <property type="project" value="InterPro"/>
</dbReference>
<comment type="subcellular location">
    <subcellularLocation>
        <location evidence="1">Nucleus</location>
    </subcellularLocation>
</comment>
<dbReference type="Pfam" id="PF00071">
    <property type="entry name" value="Ras"/>
    <property type="match status" value="1"/>
</dbReference>
<evidence type="ECO:0000256" key="7">
    <source>
        <dbReference type="ARBA" id="ARBA00080380"/>
    </source>
</evidence>
<dbReference type="CDD" id="cd18140">
    <property type="entry name" value="HLD_clamp_RFC"/>
    <property type="match status" value="1"/>
</dbReference>
<evidence type="ECO:0000256" key="4">
    <source>
        <dbReference type="ARBA" id="ARBA00022741"/>
    </source>
</evidence>
<dbReference type="InterPro" id="IPR047854">
    <property type="entry name" value="RFC_lid"/>
</dbReference>
<dbReference type="FunFam" id="1.10.8.60:FF:000028">
    <property type="entry name" value="Replication factor C subunit 5"/>
    <property type="match status" value="1"/>
</dbReference>
<sequence length="437" mass="48652">MSDTEDDQFHHTTVKITILGEPFTGKSSLCQRYLSNSPRAPGGTTHGAEVLAGQCLGLRPPVPLHLCDVAGNSLSTGMLRNYLYASDVVLFVYDLSNLQSFDKLNVWIEKVKEIFDEEPKKPLMALFGNKSDLEHQRAVRLSCVKQLASKYLLENFKGSARTGEMVNYAFTDLIARVLGLSVPSSHVTVPIKLETELELTKDAAQPDGVPTSPLIMNRKTLRKIQRKASSSILIEKYTDNVRFCIICNYLGKIIPALQSRCTRFRFAPLQHSQIVPRLRDIVEKENVKISEDGIQALLELSGGDMRKVLNTLQSTWLSARNVTEDTVYTCVGHPLRADIDSILTRLMNEDDFGVCFKFIQDLKILKGLALGDILTEIHTKIQRVKFPPDVLISLLIKMADSEARLASGCSERIELAALIAAFHLARQQIDITAIANS</sequence>
<gene>
    <name evidence="9" type="ORF">RR46_11298</name>
</gene>
<dbReference type="GO" id="GO:0006261">
    <property type="term" value="P:DNA-templated DNA replication"/>
    <property type="evidence" value="ECO:0007669"/>
    <property type="project" value="TreeGrafter"/>
</dbReference>
<evidence type="ECO:0000256" key="3">
    <source>
        <dbReference type="ARBA" id="ARBA00022705"/>
    </source>
</evidence>
<dbReference type="Proteomes" id="UP000053268">
    <property type="component" value="Unassembled WGS sequence"/>
</dbReference>
<protein>
    <recommendedName>
        <fullName evidence="7">Activator 1 subunit 5</fullName>
    </recommendedName>
</protein>
<dbReference type="SUPFAM" id="SSF48019">
    <property type="entry name" value="post-AAA+ oligomerization domain-like"/>
    <property type="match status" value="1"/>
</dbReference>
<dbReference type="PRINTS" id="PR00449">
    <property type="entry name" value="RASTRNSFRMNG"/>
</dbReference>
<dbReference type="GO" id="GO:0005663">
    <property type="term" value="C:DNA replication factor C complex"/>
    <property type="evidence" value="ECO:0007669"/>
    <property type="project" value="TreeGrafter"/>
</dbReference>
<reference evidence="9 10" key="1">
    <citation type="journal article" date="2015" name="Nat. Commun.">
        <title>Outbred genome sequencing and CRISPR/Cas9 gene editing in butterflies.</title>
        <authorList>
            <person name="Li X."/>
            <person name="Fan D."/>
            <person name="Zhang W."/>
            <person name="Liu G."/>
            <person name="Zhang L."/>
            <person name="Zhao L."/>
            <person name="Fang X."/>
            <person name="Chen L."/>
            <person name="Dong Y."/>
            <person name="Chen Y."/>
            <person name="Ding Y."/>
            <person name="Zhao R."/>
            <person name="Feng M."/>
            <person name="Zhu Y."/>
            <person name="Feng Y."/>
            <person name="Jiang X."/>
            <person name="Zhu D."/>
            <person name="Xiang H."/>
            <person name="Feng X."/>
            <person name="Li S."/>
            <person name="Wang J."/>
            <person name="Zhang G."/>
            <person name="Kronforst M.R."/>
            <person name="Wang W."/>
        </authorList>
    </citation>
    <scope>NUCLEOTIDE SEQUENCE [LARGE SCALE GENOMIC DNA]</scope>
    <source>
        <strain evidence="9">Ya'a_city_454_Px</strain>
        <tissue evidence="9">Whole body</tissue>
    </source>
</reference>
<dbReference type="GO" id="GO:0003924">
    <property type="term" value="F:GTPase activity"/>
    <property type="evidence" value="ECO:0007669"/>
    <property type="project" value="InterPro"/>
</dbReference>
<comment type="similarity">
    <text evidence="2">Belongs to the activator 1 small subunits family.</text>
</comment>
<evidence type="ECO:0000313" key="9">
    <source>
        <dbReference type="EMBL" id="KPI95585.1"/>
    </source>
</evidence>
<evidence type="ECO:0000256" key="6">
    <source>
        <dbReference type="ARBA" id="ARBA00023242"/>
    </source>
</evidence>
<dbReference type="GO" id="GO:0003689">
    <property type="term" value="F:DNA clamp loader activity"/>
    <property type="evidence" value="ECO:0007669"/>
    <property type="project" value="TreeGrafter"/>
</dbReference>
<proteinExistence type="inferred from homology"/>
<evidence type="ECO:0000256" key="2">
    <source>
        <dbReference type="ARBA" id="ARBA00005378"/>
    </source>
</evidence>
<dbReference type="STRING" id="66420.A0A194PWS4"/>
<evidence type="ECO:0000256" key="5">
    <source>
        <dbReference type="ARBA" id="ARBA00022840"/>
    </source>
</evidence>
<keyword evidence="5" id="KW-0067">ATP-binding</keyword>
<dbReference type="InterPro" id="IPR008921">
    <property type="entry name" value="DNA_pol3_clamp-load_cplx_C"/>
</dbReference>
<accession>A0A194PWS4</accession>
<dbReference type="GO" id="GO:0006281">
    <property type="term" value="P:DNA repair"/>
    <property type="evidence" value="ECO:0007669"/>
    <property type="project" value="TreeGrafter"/>
</dbReference>
<dbReference type="InterPro" id="IPR013748">
    <property type="entry name" value="Rep_factorC_C"/>
</dbReference>
<dbReference type="SMART" id="SM00173">
    <property type="entry name" value="RAS"/>
    <property type="match status" value="1"/>
</dbReference>
<keyword evidence="4" id="KW-0547">Nucleotide-binding</keyword>
<evidence type="ECO:0000256" key="1">
    <source>
        <dbReference type="ARBA" id="ARBA00004123"/>
    </source>
</evidence>
<name>A0A194PWS4_PAPXU</name>
<dbReference type="AlphaFoldDB" id="A0A194PWS4"/>
<dbReference type="InterPro" id="IPR050238">
    <property type="entry name" value="DNA_Rep/Repair_Clamp_Loader"/>
</dbReference>
<dbReference type="EMBL" id="KQ459595">
    <property type="protein sequence ID" value="KPI95585.1"/>
    <property type="molecule type" value="Genomic_DNA"/>
</dbReference>
<feature type="domain" description="Replication factor C C-terminal" evidence="8">
    <location>
        <begin position="334"/>
        <end position="421"/>
    </location>
</feature>
<keyword evidence="3" id="KW-0235">DNA replication</keyword>
<dbReference type="Gene3D" id="3.40.50.300">
    <property type="entry name" value="P-loop containing nucleotide triphosphate hydrolases"/>
    <property type="match status" value="2"/>
</dbReference>
<dbReference type="InterPro" id="IPR027417">
    <property type="entry name" value="P-loop_NTPase"/>
</dbReference>
<evidence type="ECO:0000259" key="8">
    <source>
        <dbReference type="Pfam" id="PF08542"/>
    </source>
</evidence>
<dbReference type="Gene3D" id="1.10.8.60">
    <property type="match status" value="1"/>
</dbReference>
<dbReference type="PROSITE" id="PS51419">
    <property type="entry name" value="RAB"/>
    <property type="match status" value="1"/>
</dbReference>
<dbReference type="Gene3D" id="1.20.272.10">
    <property type="match status" value="1"/>
</dbReference>
<keyword evidence="10" id="KW-1185">Reference proteome</keyword>
<dbReference type="GO" id="GO:0005634">
    <property type="term" value="C:nucleus"/>
    <property type="evidence" value="ECO:0007669"/>
    <property type="project" value="UniProtKB-SubCell"/>
</dbReference>
<dbReference type="FunFam" id="1.20.272.10:FF:000004">
    <property type="entry name" value="Replication factor C subunit 5"/>
    <property type="match status" value="1"/>
</dbReference>
<dbReference type="PANTHER" id="PTHR11669:SF9">
    <property type="entry name" value="REPLICATION FACTOR C SUBUNIT 5"/>
    <property type="match status" value="1"/>
</dbReference>
<dbReference type="SMART" id="SM00175">
    <property type="entry name" value="RAB"/>
    <property type="match status" value="1"/>
</dbReference>
<dbReference type="Pfam" id="PF21960">
    <property type="entry name" value="RCF1-5-like_lid"/>
    <property type="match status" value="1"/>
</dbReference>
<evidence type="ECO:0000313" key="10">
    <source>
        <dbReference type="Proteomes" id="UP000053268"/>
    </source>
</evidence>
<keyword evidence="6" id="KW-0539">Nucleus</keyword>
<dbReference type="PANTHER" id="PTHR11669">
    <property type="entry name" value="REPLICATION FACTOR C / DNA POLYMERASE III GAMMA-TAU SUBUNIT"/>
    <property type="match status" value="1"/>
</dbReference>
<dbReference type="SUPFAM" id="SSF52540">
    <property type="entry name" value="P-loop containing nucleoside triphosphate hydrolases"/>
    <property type="match status" value="2"/>
</dbReference>
<organism evidence="9 10">
    <name type="scientific">Papilio xuthus</name>
    <name type="common">Asian swallowtail butterfly</name>
    <dbReference type="NCBI Taxonomy" id="66420"/>
    <lineage>
        <taxon>Eukaryota</taxon>
        <taxon>Metazoa</taxon>
        <taxon>Ecdysozoa</taxon>
        <taxon>Arthropoda</taxon>
        <taxon>Hexapoda</taxon>
        <taxon>Insecta</taxon>
        <taxon>Pterygota</taxon>
        <taxon>Neoptera</taxon>
        <taxon>Endopterygota</taxon>
        <taxon>Lepidoptera</taxon>
        <taxon>Glossata</taxon>
        <taxon>Ditrysia</taxon>
        <taxon>Papilionoidea</taxon>
        <taxon>Papilionidae</taxon>
        <taxon>Papilioninae</taxon>
        <taxon>Papilio</taxon>
    </lineage>
</organism>
<dbReference type="GO" id="GO:0005525">
    <property type="term" value="F:GTP binding"/>
    <property type="evidence" value="ECO:0007669"/>
    <property type="project" value="InterPro"/>
</dbReference>
<dbReference type="GO" id="GO:0005524">
    <property type="term" value="F:ATP binding"/>
    <property type="evidence" value="ECO:0007669"/>
    <property type="project" value="UniProtKB-KW"/>
</dbReference>
<dbReference type="InterPro" id="IPR001806">
    <property type="entry name" value="Small_GTPase"/>
</dbReference>
<dbReference type="Pfam" id="PF08542">
    <property type="entry name" value="Rep_fac_C"/>
    <property type="match status" value="1"/>
</dbReference>